<reference evidence="2 3" key="1">
    <citation type="journal article" date="2008" name="Nature">
        <title>The Trichoplax genome and the nature of placozoans.</title>
        <authorList>
            <person name="Srivastava M."/>
            <person name="Begovic E."/>
            <person name="Chapman J."/>
            <person name="Putnam N.H."/>
            <person name="Hellsten U."/>
            <person name="Kawashima T."/>
            <person name="Kuo A."/>
            <person name="Mitros T."/>
            <person name="Salamov A."/>
            <person name="Carpenter M.L."/>
            <person name="Signorovitch A.Y."/>
            <person name="Moreno M.A."/>
            <person name="Kamm K."/>
            <person name="Grimwood J."/>
            <person name="Schmutz J."/>
            <person name="Shapiro H."/>
            <person name="Grigoriev I.V."/>
            <person name="Buss L.W."/>
            <person name="Schierwater B."/>
            <person name="Dellaporta S.L."/>
            <person name="Rokhsar D.S."/>
        </authorList>
    </citation>
    <scope>NUCLEOTIDE SEQUENCE [LARGE SCALE GENOMIC DNA]</scope>
    <source>
        <strain evidence="2 3">Grell-BS-1999</strain>
    </source>
</reference>
<organism evidence="2 3">
    <name type="scientific">Trichoplax adhaerens</name>
    <name type="common">Trichoplax reptans</name>
    <dbReference type="NCBI Taxonomy" id="10228"/>
    <lineage>
        <taxon>Eukaryota</taxon>
        <taxon>Metazoa</taxon>
        <taxon>Placozoa</taxon>
        <taxon>Uniplacotomia</taxon>
        <taxon>Trichoplacea</taxon>
        <taxon>Trichoplacidae</taxon>
        <taxon>Trichoplax</taxon>
    </lineage>
</organism>
<dbReference type="Proteomes" id="UP000009022">
    <property type="component" value="Unassembled WGS sequence"/>
</dbReference>
<name>B3SD32_TRIAD</name>
<feature type="chain" id="PRO_5002798578" evidence="1">
    <location>
        <begin position="27"/>
        <end position="135"/>
    </location>
</feature>
<dbReference type="AlphaFoldDB" id="B3SD32"/>
<proteinExistence type="predicted"/>
<dbReference type="GeneID" id="6759357"/>
<keyword evidence="3" id="KW-1185">Reference proteome</keyword>
<dbReference type="RefSeq" id="XP_002118144.1">
    <property type="nucleotide sequence ID" value="XM_002118108.1"/>
</dbReference>
<feature type="signal peptide" evidence="1">
    <location>
        <begin position="1"/>
        <end position="26"/>
    </location>
</feature>
<accession>B3SD32</accession>
<protein>
    <submittedName>
        <fullName evidence="2">Uncharacterized protein</fullName>
    </submittedName>
</protein>
<dbReference type="SUPFAM" id="SSF52058">
    <property type="entry name" value="L domain-like"/>
    <property type="match status" value="1"/>
</dbReference>
<evidence type="ECO:0000313" key="3">
    <source>
        <dbReference type="Proteomes" id="UP000009022"/>
    </source>
</evidence>
<dbReference type="KEGG" id="tad:TRIADDRAFT_62188"/>
<gene>
    <name evidence="2" type="ORF">TRIADDRAFT_62188</name>
</gene>
<dbReference type="InParanoid" id="B3SD32"/>
<evidence type="ECO:0000256" key="1">
    <source>
        <dbReference type="SAM" id="SignalP"/>
    </source>
</evidence>
<dbReference type="HOGENOM" id="CLU_1888456_0_0_1"/>
<dbReference type="InterPro" id="IPR032675">
    <property type="entry name" value="LRR_dom_sf"/>
</dbReference>
<evidence type="ECO:0000313" key="2">
    <source>
        <dbReference type="EMBL" id="EDV19369.1"/>
    </source>
</evidence>
<keyword evidence="1" id="KW-0732">Signal</keyword>
<dbReference type="CTD" id="6759357"/>
<sequence>MALKIIIAGGFVLYLTFSIMAKAAESTEKPKTIHVGGINWTVYDNFIENLCNGQPISESKNVIIQDAMLTDIEPMAFEMCKNLTFLQFENNNVKSEFINLLGYHSSIKSLIFVRNKLPSNNLTKAFGYLSSLQHL</sequence>
<dbReference type="EMBL" id="DS985275">
    <property type="protein sequence ID" value="EDV19369.1"/>
    <property type="molecule type" value="Genomic_DNA"/>
</dbReference>
<dbReference type="Gene3D" id="3.80.10.10">
    <property type="entry name" value="Ribonuclease Inhibitor"/>
    <property type="match status" value="1"/>
</dbReference>